<sequence>MITRIRQAAARLLTPRPDPCARNTAAPVEQYRTQTPSAHLTDDQAMRELAALTSAGLSPWDAAEQVFGGDR</sequence>
<protein>
    <submittedName>
        <fullName evidence="2">Uncharacterized protein</fullName>
    </submittedName>
</protein>
<reference evidence="2 3" key="1">
    <citation type="submission" date="2018-10" db="EMBL/GenBank/DDBJ databases">
        <title>Isolation from soil.</title>
        <authorList>
            <person name="Hu J."/>
        </authorList>
    </citation>
    <scope>NUCLEOTIDE SEQUENCE [LARGE SCALE GENOMIC DNA]</scope>
    <source>
        <strain evidence="2 3">NEAU-Ht49</strain>
    </source>
</reference>
<evidence type="ECO:0000313" key="3">
    <source>
        <dbReference type="Proteomes" id="UP000282674"/>
    </source>
</evidence>
<dbReference type="Proteomes" id="UP000282674">
    <property type="component" value="Unassembled WGS sequence"/>
</dbReference>
<evidence type="ECO:0000256" key="1">
    <source>
        <dbReference type="SAM" id="MobiDB-lite"/>
    </source>
</evidence>
<gene>
    <name evidence="2" type="ORF">EBO15_01420</name>
</gene>
<dbReference type="AlphaFoldDB" id="A0A3M2MJN4"/>
<evidence type="ECO:0000313" key="2">
    <source>
        <dbReference type="EMBL" id="RMI47588.1"/>
    </source>
</evidence>
<dbReference type="EMBL" id="RFFG01000002">
    <property type="protein sequence ID" value="RMI47588.1"/>
    <property type="molecule type" value="Genomic_DNA"/>
</dbReference>
<comment type="caution">
    <text evidence="2">The sequence shown here is derived from an EMBL/GenBank/DDBJ whole genome shotgun (WGS) entry which is preliminary data.</text>
</comment>
<proteinExistence type="predicted"/>
<organism evidence="2 3">
    <name type="scientific">Actinomadura harenae</name>
    <dbReference type="NCBI Taxonomy" id="2483351"/>
    <lineage>
        <taxon>Bacteria</taxon>
        <taxon>Bacillati</taxon>
        <taxon>Actinomycetota</taxon>
        <taxon>Actinomycetes</taxon>
        <taxon>Streptosporangiales</taxon>
        <taxon>Thermomonosporaceae</taxon>
        <taxon>Actinomadura</taxon>
    </lineage>
</organism>
<feature type="region of interest" description="Disordered" evidence="1">
    <location>
        <begin position="7"/>
        <end position="38"/>
    </location>
</feature>
<dbReference type="RefSeq" id="WP_122192438.1">
    <property type="nucleotide sequence ID" value="NZ_JBHSKC010000016.1"/>
</dbReference>
<keyword evidence="3" id="KW-1185">Reference proteome</keyword>
<accession>A0A3M2MJN4</accession>
<name>A0A3M2MJN4_9ACTN</name>